<organism evidence="2 3">
    <name type="scientific">Arabidopsis arenosa</name>
    <name type="common">Sand rock-cress</name>
    <name type="synonym">Cardaminopsis arenosa</name>
    <dbReference type="NCBI Taxonomy" id="38785"/>
    <lineage>
        <taxon>Eukaryota</taxon>
        <taxon>Viridiplantae</taxon>
        <taxon>Streptophyta</taxon>
        <taxon>Embryophyta</taxon>
        <taxon>Tracheophyta</taxon>
        <taxon>Spermatophyta</taxon>
        <taxon>Magnoliopsida</taxon>
        <taxon>eudicotyledons</taxon>
        <taxon>Gunneridae</taxon>
        <taxon>Pentapetalae</taxon>
        <taxon>rosids</taxon>
        <taxon>malvids</taxon>
        <taxon>Brassicales</taxon>
        <taxon>Brassicaceae</taxon>
        <taxon>Camelineae</taxon>
        <taxon>Arabidopsis</taxon>
    </lineage>
</organism>
<gene>
    <name evidence="2" type="ORF">AARE701A_LOCUS4078</name>
</gene>
<feature type="domain" description="Serpin" evidence="1">
    <location>
        <begin position="119"/>
        <end position="184"/>
    </location>
</feature>
<keyword evidence="3" id="KW-1185">Reference proteome</keyword>
<accession>A0A8S1ZQG8</accession>
<dbReference type="GO" id="GO:0004867">
    <property type="term" value="F:serine-type endopeptidase inhibitor activity"/>
    <property type="evidence" value="ECO:0007669"/>
    <property type="project" value="InterPro"/>
</dbReference>
<dbReference type="AlphaFoldDB" id="A0A8S1ZQG8"/>
<dbReference type="PANTHER" id="PTHR11461:SF347">
    <property type="entry name" value="SERINE PROTEASE INHIBITOR (SERPIN) FAMILY PROTEIN-RELATED"/>
    <property type="match status" value="1"/>
</dbReference>
<reference evidence="2" key="1">
    <citation type="submission" date="2021-01" db="EMBL/GenBank/DDBJ databases">
        <authorList>
            <person name="Bezrukov I."/>
        </authorList>
    </citation>
    <scope>NUCLEOTIDE SEQUENCE</scope>
</reference>
<dbReference type="Pfam" id="PF00079">
    <property type="entry name" value="Serpin"/>
    <property type="match status" value="1"/>
</dbReference>
<dbReference type="InterPro" id="IPR023796">
    <property type="entry name" value="Serpin_dom"/>
</dbReference>
<sequence>MDKPTSRDDESNLPMMLRFVTSPDDRVYHLPMAILKPSTLDYHTNKGHDDTKRKFSMYFYLPDKNDGLDSLLKEMVSTPGFVDSHIPRYRVEVADFRIPKFNISFMFSTLDFPELDSLSLYHKACVKIDEDGAEAAAVTFGMMETGTGFHMEKRIDFVADHPFLFLIREDKTGTILFLGQIFDPSRKSN</sequence>
<evidence type="ECO:0000313" key="2">
    <source>
        <dbReference type="EMBL" id="CAE5962315.1"/>
    </source>
</evidence>
<dbReference type="EMBL" id="LR999452">
    <property type="protein sequence ID" value="CAE5962315.1"/>
    <property type="molecule type" value="Genomic_DNA"/>
</dbReference>
<dbReference type="SUPFAM" id="SSF56574">
    <property type="entry name" value="Serpins"/>
    <property type="match status" value="1"/>
</dbReference>
<dbReference type="Gene3D" id="2.10.310.10">
    <property type="entry name" value="Serpins superfamily"/>
    <property type="match status" value="1"/>
</dbReference>
<evidence type="ECO:0000259" key="1">
    <source>
        <dbReference type="Pfam" id="PF00079"/>
    </source>
</evidence>
<dbReference type="GO" id="GO:0005615">
    <property type="term" value="C:extracellular space"/>
    <property type="evidence" value="ECO:0007669"/>
    <property type="project" value="InterPro"/>
</dbReference>
<dbReference type="InterPro" id="IPR042185">
    <property type="entry name" value="Serpin_sf_2"/>
</dbReference>
<dbReference type="Gene3D" id="6.20.40.10">
    <property type="match status" value="1"/>
</dbReference>
<proteinExistence type="predicted"/>
<dbReference type="PROSITE" id="PS00284">
    <property type="entry name" value="SERPIN"/>
    <property type="match status" value="1"/>
</dbReference>
<dbReference type="InterPro" id="IPR000215">
    <property type="entry name" value="Serpin_fam"/>
</dbReference>
<name>A0A8S1ZQG8_ARAAE</name>
<dbReference type="Gene3D" id="2.30.39.10">
    <property type="entry name" value="Alpha-1-antitrypsin, domain 1"/>
    <property type="match status" value="1"/>
</dbReference>
<protein>
    <recommendedName>
        <fullName evidence="1">Serpin domain-containing protein</fullName>
    </recommendedName>
</protein>
<dbReference type="PANTHER" id="PTHR11461">
    <property type="entry name" value="SERINE PROTEASE INHIBITOR, SERPIN"/>
    <property type="match status" value="1"/>
</dbReference>
<dbReference type="InterPro" id="IPR023795">
    <property type="entry name" value="Serpin_CS"/>
</dbReference>
<dbReference type="InterPro" id="IPR036186">
    <property type="entry name" value="Serpin_sf"/>
</dbReference>
<evidence type="ECO:0000313" key="3">
    <source>
        <dbReference type="Proteomes" id="UP000682877"/>
    </source>
</evidence>
<dbReference type="Proteomes" id="UP000682877">
    <property type="component" value="Chromosome 2"/>
</dbReference>